<dbReference type="Proteomes" id="UP000315636">
    <property type="component" value="Unassembled WGS sequence"/>
</dbReference>
<evidence type="ECO:0000313" key="14">
    <source>
        <dbReference type="EMBL" id="SMO79589.1"/>
    </source>
</evidence>
<evidence type="ECO:0000256" key="6">
    <source>
        <dbReference type="ARBA" id="ARBA00022989"/>
    </source>
</evidence>
<name>A0A521E6R6_9BACL</name>
<keyword evidence="8 10" id="KW-0472">Membrane</keyword>
<evidence type="ECO:0000256" key="7">
    <source>
        <dbReference type="ARBA" id="ARBA00023010"/>
    </source>
</evidence>
<evidence type="ECO:0000256" key="11">
    <source>
        <dbReference type="RuleBase" id="RU000537"/>
    </source>
</evidence>
<dbReference type="GO" id="GO:0043952">
    <property type="term" value="P:protein transport by the Sec complex"/>
    <property type="evidence" value="ECO:0007669"/>
    <property type="project" value="UniProtKB-UniRule"/>
</dbReference>
<evidence type="ECO:0000256" key="1">
    <source>
        <dbReference type="ARBA" id="ARBA00004141"/>
    </source>
</evidence>
<evidence type="ECO:0000256" key="2">
    <source>
        <dbReference type="ARBA" id="ARBA00005751"/>
    </source>
</evidence>
<evidence type="ECO:0000256" key="13">
    <source>
        <dbReference type="RuleBase" id="RU004349"/>
    </source>
</evidence>
<comment type="subunit">
    <text evidence="10">Component of the Sec protein translocase complex. Heterotrimer consisting of SecY, SecE and SecG subunits. The heterotrimers can form oligomers, although 1 heterotrimer is thought to be able to translocate proteins. Interacts with the ribosome. Interacts with SecDF, and other proteins may be involved. Interacts with SecA.</text>
</comment>
<evidence type="ECO:0000256" key="10">
    <source>
        <dbReference type="HAMAP-Rule" id="MF_01465"/>
    </source>
</evidence>
<protein>
    <recommendedName>
        <fullName evidence="9 10">Protein translocase subunit SecY</fullName>
    </recommendedName>
</protein>
<comment type="similarity">
    <text evidence="2 10 13">Belongs to the SecY/SEC61-alpha family.</text>
</comment>
<evidence type="ECO:0000256" key="12">
    <source>
        <dbReference type="RuleBase" id="RU003484"/>
    </source>
</evidence>
<dbReference type="PROSITE" id="PS00756">
    <property type="entry name" value="SECY_2"/>
    <property type="match status" value="1"/>
</dbReference>
<comment type="function">
    <text evidence="10 11">The central subunit of the protein translocation channel SecYEG. Consists of two halves formed by TMs 1-5 and 6-10. These two domains form a lateral gate at the front which open onto the bilayer between TMs 2 and 7, and are clamped together by SecE at the back. The channel is closed by both a pore ring composed of hydrophobic SecY resides and a short helix (helix 2A) on the extracellular side of the membrane which forms a plug. The plug probably moves laterally to allow the channel to open. The ring and the pore may move independently.</text>
</comment>
<evidence type="ECO:0000256" key="3">
    <source>
        <dbReference type="ARBA" id="ARBA00022448"/>
    </source>
</evidence>
<comment type="subcellular location">
    <subcellularLocation>
        <location evidence="10">Cell membrane</location>
        <topology evidence="10">Multi-pass membrane protein</topology>
    </subcellularLocation>
    <subcellularLocation>
        <location evidence="1 12">Membrane</location>
        <topology evidence="1 12">Multi-pass membrane protein</topology>
    </subcellularLocation>
</comment>
<keyword evidence="6 10" id="KW-1133">Transmembrane helix</keyword>
<feature type="transmembrane region" description="Helical" evidence="10">
    <location>
        <begin position="187"/>
        <end position="207"/>
    </location>
</feature>
<evidence type="ECO:0000256" key="9">
    <source>
        <dbReference type="ARBA" id="ARBA00039733"/>
    </source>
</evidence>
<dbReference type="PIRSF" id="PIRSF004557">
    <property type="entry name" value="SecY"/>
    <property type="match status" value="1"/>
</dbReference>
<dbReference type="GO" id="GO:0006605">
    <property type="term" value="P:protein targeting"/>
    <property type="evidence" value="ECO:0007669"/>
    <property type="project" value="UniProtKB-UniRule"/>
</dbReference>
<dbReference type="InterPro" id="IPR026593">
    <property type="entry name" value="SecY"/>
</dbReference>
<keyword evidence="15" id="KW-1185">Reference proteome</keyword>
<keyword evidence="10" id="KW-1003">Cell membrane</keyword>
<feature type="transmembrane region" description="Helical" evidence="10">
    <location>
        <begin position="219"/>
        <end position="242"/>
    </location>
</feature>
<feature type="transmembrane region" description="Helical" evidence="10">
    <location>
        <begin position="157"/>
        <end position="175"/>
    </location>
</feature>
<evidence type="ECO:0000313" key="15">
    <source>
        <dbReference type="Proteomes" id="UP000315636"/>
    </source>
</evidence>
<accession>A0A521E6R6</accession>
<evidence type="ECO:0000256" key="5">
    <source>
        <dbReference type="ARBA" id="ARBA00022927"/>
    </source>
</evidence>
<dbReference type="PROSITE" id="PS00755">
    <property type="entry name" value="SECY_1"/>
    <property type="match status" value="1"/>
</dbReference>
<dbReference type="HAMAP" id="MF_01465">
    <property type="entry name" value="SecY"/>
    <property type="match status" value="1"/>
</dbReference>
<proteinExistence type="inferred from homology"/>
<feature type="transmembrane region" description="Helical" evidence="10">
    <location>
        <begin position="72"/>
        <end position="97"/>
    </location>
</feature>
<dbReference type="GO" id="GO:0005886">
    <property type="term" value="C:plasma membrane"/>
    <property type="evidence" value="ECO:0007669"/>
    <property type="project" value="UniProtKB-SubCell"/>
</dbReference>
<evidence type="ECO:0000256" key="8">
    <source>
        <dbReference type="ARBA" id="ARBA00023136"/>
    </source>
</evidence>
<evidence type="ECO:0000256" key="4">
    <source>
        <dbReference type="ARBA" id="ARBA00022692"/>
    </source>
</evidence>
<keyword evidence="3 10" id="KW-0813">Transport</keyword>
<dbReference type="Gene3D" id="1.10.3370.10">
    <property type="entry name" value="SecY subunit domain"/>
    <property type="match status" value="1"/>
</dbReference>
<dbReference type="RefSeq" id="WP_142505996.1">
    <property type="nucleotide sequence ID" value="NZ_FXTI01000008.1"/>
</dbReference>
<keyword evidence="7 10" id="KW-0811">Translocation</keyword>
<feature type="transmembrane region" description="Helical" evidence="10">
    <location>
        <begin position="117"/>
        <end position="137"/>
    </location>
</feature>
<dbReference type="NCBIfam" id="TIGR00967">
    <property type="entry name" value="3a0501s007"/>
    <property type="match status" value="1"/>
</dbReference>
<dbReference type="EMBL" id="FXTI01000008">
    <property type="protein sequence ID" value="SMO79589.1"/>
    <property type="molecule type" value="Genomic_DNA"/>
</dbReference>
<keyword evidence="4 10" id="KW-0812">Transmembrane</keyword>
<gene>
    <name evidence="10" type="primary">secY</name>
    <name evidence="14" type="ORF">SAMN06264849_10824</name>
</gene>
<organism evidence="14 15">
    <name type="scientific">Melghirimyces algeriensis</name>
    <dbReference type="NCBI Taxonomy" id="910412"/>
    <lineage>
        <taxon>Bacteria</taxon>
        <taxon>Bacillati</taxon>
        <taxon>Bacillota</taxon>
        <taxon>Bacilli</taxon>
        <taxon>Bacillales</taxon>
        <taxon>Thermoactinomycetaceae</taxon>
        <taxon>Melghirimyces</taxon>
    </lineage>
</organism>
<dbReference type="OrthoDB" id="9809248at2"/>
<dbReference type="Pfam" id="PF00344">
    <property type="entry name" value="SecY"/>
    <property type="match status" value="1"/>
</dbReference>
<dbReference type="PRINTS" id="PR00303">
    <property type="entry name" value="SECYTRNLCASE"/>
</dbReference>
<feature type="transmembrane region" description="Helical" evidence="10">
    <location>
        <begin position="276"/>
        <end position="300"/>
    </location>
</feature>
<dbReference type="GO" id="GO:0065002">
    <property type="term" value="P:intracellular protein transmembrane transport"/>
    <property type="evidence" value="ECO:0007669"/>
    <property type="project" value="UniProtKB-UniRule"/>
</dbReference>
<dbReference type="InterPro" id="IPR030659">
    <property type="entry name" value="SecY_CS"/>
</dbReference>
<feature type="transmembrane region" description="Helical" evidence="10">
    <location>
        <begin position="403"/>
        <end position="421"/>
    </location>
</feature>
<dbReference type="AlphaFoldDB" id="A0A521E6R6"/>
<dbReference type="PANTHER" id="PTHR10906">
    <property type="entry name" value="SECY/SEC61-ALPHA FAMILY MEMBER"/>
    <property type="match status" value="1"/>
</dbReference>
<feature type="transmembrane region" description="Helical" evidence="10">
    <location>
        <begin position="320"/>
        <end position="339"/>
    </location>
</feature>
<keyword evidence="5 10" id="KW-0653">Protein transport</keyword>
<dbReference type="FunFam" id="1.10.3370.10:FF:000001">
    <property type="entry name" value="Preprotein translocase subunit SecY"/>
    <property type="match status" value="1"/>
</dbReference>
<feature type="transmembrane region" description="Helical" evidence="10">
    <location>
        <begin position="18"/>
        <end position="36"/>
    </location>
</feature>
<sequence length="438" mass="47616">MFQTVSNILKVEDLRRKILFTLAMLVVFRIGSYIPVPNTNSDALKAFAENTAGGGGVFGLINTFSGGAFLNFSIFAMGIMPYITASIIVQLLTMDVIPKFAQWAKEGEVGRRKLAKVTRYGTIILGLIQSIGLTIGFDRMGGSMGMDFINNPSFATYALVALTLTAGTAFLMWLGEQITDKGIGNGISILIFAGIIAGIPPAVQQIYESEFAGAGEQIFLSIVKIVIILVVLLLIVAGVIFIQQGIRKIPVQYAKRVVGRKMFGGQSTHIPMKVNAAGVIPVIFAMSLLIFPPTIASFWQGNAVADWIITNFTYTQPFGMVVYVFLIIGFTYFYTFVQINPVQMADQMKKNGGYVPGIRPGKNTTIYLTKIMNRITLAGALFLAAVSILPVFFTTVADLPQSVQIGGTSLLIVVGVALETMKNIESQLIKRHYKGFIK</sequence>
<feature type="transmembrane region" description="Helical" evidence="10">
    <location>
        <begin position="375"/>
        <end position="397"/>
    </location>
</feature>
<dbReference type="InterPro" id="IPR002208">
    <property type="entry name" value="SecY/SEC61-alpha"/>
</dbReference>
<dbReference type="SUPFAM" id="SSF103491">
    <property type="entry name" value="Preprotein translocase SecY subunit"/>
    <property type="match status" value="1"/>
</dbReference>
<reference evidence="14 15" key="1">
    <citation type="submission" date="2017-05" db="EMBL/GenBank/DDBJ databases">
        <authorList>
            <person name="Varghese N."/>
            <person name="Submissions S."/>
        </authorList>
    </citation>
    <scope>NUCLEOTIDE SEQUENCE [LARGE SCALE GENOMIC DNA]</scope>
    <source>
        <strain evidence="14 15">DSM 45474</strain>
    </source>
</reference>
<dbReference type="InterPro" id="IPR023201">
    <property type="entry name" value="SecY_dom_sf"/>
</dbReference>